<feature type="transmembrane region" description="Helical" evidence="6">
    <location>
        <begin position="208"/>
        <end position="229"/>
    </location>
</feature>
<comment type="subcellular location">
    <subcellularLocation>
        <location evidence="1">Membrane</location>
        <topology evidence="1">Multi-pass membrane protein</topology>
    </subcellularLocation>
</comment>
<evidence type="ECO:0000256" key="4">
    <source>
        <dbReference type="ARBA" id="ARBA00023136"/>
    </source>
</evidence>
<sequence>MDEEKENINKREGRKVTGSKQNEEDEKERIREIEKEENQEEHQKDLEEKSKRVSDGKGYSDILSRVINEGEKIFNLNKVSVLLSSTIAGLEIGFSYLLICALFYLLNGSVDEQIIYKLFGLAYPLGFILVILGKSALFTEQTSVLALPVLNGQRSIWEMLKVWGIVISGNLIGGILFVLFIGATADELNLFDQNTMLKIGTHVIDQKFWVVFLSAISAGWLMGLLTWLLNTTEEILTRIVLIFLITGTIGFVGLHHSIVGNLEAFGALLYSDSVHFSDYLLFLLLVLIGNGIGGAIVVGLFKYRIFEINEK</sequence>
<feature type="transmembrane region" description="Helical" evidence="6">
    <location>
        <begin position="236"/>
        <end position="259"/>
    </location>
</feature>
<feature type="compositionally biased region" description="Basic and acidic residues" evidence="5">
    <location>
        <begin position="1"/>
        <end position="15"/>
    </location>
</feature>
<reference evidence="7 8" key="1">
    <citation type="submission" date="2016-10" db="EMBL/GenBank/DDBJ databases">
        <authorList>
            <person name="de Groot N.N."/>
        </authorList>
    </citation>
    <scope>NUCLEOTIDE SEQUENCE [LARGE SCALE GENOMIC DNA]</scope>
    <source>
        <strain evidence="7 8">DSM 23581</strain>
    </source>
</reference>
<evidence type="ECO:0000256" key="3">
    <source>
        <dbReference type="ARBA" id="ARBA00022989"/>
    </source>
</evidence>
<evidence type="ECO:0000256" key="2">
    <source>
        <dbReference type="ARBA" id="ARBA00022692"/>
    </source>
</evidence>
<dbReference type="Proteomes" id="UP000198820">
    <property type="component" value="Unassembled WGS sequence"/>
</dbReference>
<name>A0A1H3YNZ2_9FLAO</name>
<feature type="compositionally biased region" description="Basic and acidic residues" evidence="5">
    <location>
        <begin position="27"/>
        <end position="55"/>
    </location>
</feature>
<dbReference type="InterPro" id="IPR023271">
    <property type="entry name" value="Aquaporin-like"/>
</dbReference>
<evidence type="ECO:0000313" key="8">
    <source>
        <dbReference type="Proteomes" id="UP000198820"/>
    </source>
</evidence>
<dbReference type="AlphaFoldDB" id="A0A1H3YNZ2"/>
<keyword evidence="2 6" id="KW-0812">Transmembrane</keyword>
<accession>A0A1H3YNZ2</accession>
<feature type="transmembrane region" description="Helical" evidence="6">
    <location>
        <begin position="81"/>
        <end position="106"/>
    </location>
</feature>
<dbReference type="PANTHER" id="PTHR30520">
    <property type="entry name" value="FORMATE TRANSPORTER-RELATED"/>
    <property type="match status" value="1"/>
</dbReference>
<dbReference type="PANTHER" id="PTHR30520:SF2">
    <property type="entry name" value="INNER MEMBRANE PROTEIN YFDC"/>
    <property type="match status" value="1"/>
</dbReference>
<dbReference type="STRING" id="908615.SAMN05421540_103200"/>
<dbReference type="InterPro" id="IPR000292">
    <property type="entry name" value="For/NO2_transpt"/>
</dbReference>
<evidence type="ECO:0000256" key="5">
    <source>
        <dbReference type="SAM" id="MobiDB-lite"/>
    </source>
</evidence>
<dbReference type="GO" id="GO:0005886">
    <property type="term" value="C:plasma membrane"/>
    <property type="evidence" value="ECO:0007669"/>
    <property type="project" value="TreeGrafter"/>
</dbReference>
<keyword evidence="4 6" id="KW-0472">Membrane</keyword>
<evidence type="ECO:0000256" key="1">
    <source>
        <dbReference type="ARBA" id="ARBA00004141"/>
    </source>
</evidence>
<organism evidence="7 8">
    <name type="scientific">Psychroflexus halocasei</name>
    <dbReference type="NCBI Taxonomy" id="908615"/>
    <lineage>
        <taxon>Bacteria</taxon>
        <taxon>Pseudomonadati</taxon>
        <taxon>Bacteroidota</taxon>
        <taxon>Flavobacteriia</taxon>
        <taxon>Flavobacteriales</taxon>
        <taxon>Flavobacteriaceae</taxon>
        <taxon>Psychroflexus</taxon>
    </lineage>
</organism>
<evidence type="ECO:0000313" key="7">
    <source>
        <dbReference type="EMBL" id="SEA12911.1"/>
    </source>
</evidence>
<gene>
    <name evidence="7" type="ORF">SAMN05421540_103200</name>
</gene>
<evidence type="ECO:0000256" key="6">
    <source>
        <dbReference type="SAM" id="Phobius"/>
    </source>
</evidence>
<keyword evidence="3 6" id="KW-1133">Transmembrane helix</keyword>
<feature type="transmembrane region" description="Helical" evidence="6">
    <location>
        <begin position="118"/>
        <end position="139"/>
    </location>
</feature>
<dbReference type="GO" id="GO:0015499">
    <property type="term" value="F:formate transmembrane transporter activity"/>
    <property type="evidence" value="ECO:0007669"/>
    <property type="project" value="TreeGrafter"/>
</dbReference>
<dbReference type="Gene3D" id="1.20.1080.10">
    <property type="entry name" value="Glycerol uptake facilitator protein"/>
    <property type="match status" value="1"/>
</dbReference>
<dbReference type="EMBL" id="FNQF01000003">
    <property type="protein sequence ID" value="SEA12911.1"/>
    <property type="molecule type" value="Genomic_DNA"/>
</dbReference>
<protein>
    <submittedName>
        <fullName evidence="7">Formate/nitrite transporter FocA, FNT family</fullName>
    </submittedName>
</protein>
<proteinExistence type="predicted"/>
<keyword evidence="8" id="KW-1185">Reference proteome</keyword>
<dbReference type="RefSeq" id="WP_200796258.1">
    <property type="nucleotide sequence ID" value="NZ_FNQF01000003.1"/>
</dbReference>
<feature type="region of interest" description="Disordered" evidence="5">
    <location>
        <begin position="1"/>
        <end position="56"/>
    </location>
</feature>
<dbReference type="Pfam" id="PF01226">
    <property type="entry name" value="Form_Nir_trans"/>
    <property type="match status" value="1"/>
</dbReference>
<feature type="transmembrane region" description="Helical" evidence="6">
    <location>
        <begin position="279"/>
        <end position="301"/>
    </location>
</feature>
<feature type="transmembrane region" description="Helical" evidence="6">
    <location>
        <begin position="160"/>
        <end position="183"/>
    </location>
</feature>